<dbReference type="InterPro" id="IPR052766">
    <property type="entry name" value="S41A_metabolite_peptidase"/>
</dbReference>
<protein>
    <recommendedName>
        <fullName evidence="6">Tail specific protease domain-containing protein</fullName>
    </recommendedName>
</protein>
<dbReference type="GO" id="GO:0006508">
    <property type="term" value="P:proteolysis"/>
    <property type="evidence" value="ECO:0007669"/>
    <property type="project" value="InterPro"/>
</dbReference>
<accession>A0A9P4PFH7</accession>
<feature type="chain" id="PRO_5040144299" description="Tail specific protease domain-containing protein" evidence="1">
    <location>
        <begin position="23"/>
        <end position="674"/>
    </location>
</feature>
<dbReference type="OrthoDB" id="27214at2759"/>
<dbReference type="SUPFAM" id="SSF52096">
    <property type="entry name" value="ClpP/crotonase"/>
    <property type="match status" value="1"/>
</dbReference>
<dbReference type="AlphaFoldDB" id="A0A9P4PFH7"/>
<reference evidence="4" key="1">
    <citation type="journal article" date="2020" name="Stud. Mycol.">
        <title>101 Dothideomycetes genomes: a test case for predicting lifestyles and emergence of pathogens.</title>
        <authorList>
            <person name="Haridas S."/>
            <person name="Albert R."/>
            <person name="Binder M."/>
            <person name="Bloem J."/>
            <person name="Labutti K."/>
            <person name="Salamov A."/>
            <person name="Andreopoulos B."/>
            <person name="Baker S."/>
            <person name="Barry K."/>
            <person name="Bills G."/>
            <person name="Bluhm B."/>
            <person name="Cannon C."/>
            <person name="Castanera R."/>
            <person name="Culley D."/>
            <person name="Daum C."/>
            <person name="Ezra D."/>
            <person name="Gonzalez J."/>
            <person name="Henrissat B."/>
            <person name="Kuo A."/>
            <person name="Liang C."/>
            <person name="Lipzen A."/>
            <person name="Lutzoni F."/>
            <person name="Magnuson J."/>
            <person name="Mondo S."/>
            <person name="Nolan M."/>
            <person name="Ohm R."/>
            <person name="Pangilinan J."/>
            <person name="Park H.-J."/>
            <person name="Ramirez L."/>
            <person name="Alfaro M."/>
            <person name="Sun H."/>
            <person name="Tritt A."/>
            <person name="Yoshinaga Y."/>
            <person name="Zwiers L.-H."/>
            <person name="Turgeon B."/>
            <person name="Goodwin S."/>
            <person name="Spatafora J."/>
            <person name="Crous P."/>
            <person name="Grigoriev I."/>
        </authorList>
    </citation>
    <scope>NUCLEOTIDE SEQUENCE</scope>
    <source>
        <strain evidence="4">CBS 690.94</strain>
    </source>
</reference>
<dbReference type="Gene3D" id="3.90.226.10">
    <property type="entry name" value="2-enoyl-CoA Hydratase, Chain A, domain 1"/>
    <property type="match status" value="1"/>
</dbReference>
<evidence type="ECO:0000259" key="3">
    <source>
        <dbReference type="Pfam" id="PF23658"/>
    </source>
</evidence>
<dbReference type="EMBL" id="MU001504">
    <property type="protein sequence ID" value="KAF2441986.1"/>
    <property type="molecule type" value="Genomic_DNA"/>
</dbReference>
<evidence type="ECO:0008006" key="6">
    <source>
        <dbReference type="Google" id="ProtNLM"/>
    </source>
</evidence>
<keyword evidence="5" id="KW-1185">Reference proteome</keyword>
<name>A0A9P4PFH7_9PLEO</name>
<feature type="domain" description="CPAF-like PDZ" evidence="3">
    <location>
        <begin position="160"/>
        <end position="280"/>
    </location>
</feature>
<gene>
    <name evidence="4" type="ORF">P171DRAFT_474505</name>
</gene>
<dbReference type="Pfam" id="PF23658">
    <property type="entry name" value="PDZ_CPAF_rel"/>
    <property type="match status" value="1"/>
</dbReference>
<sequence>MHRRNLVVLLTWALLSTPFAGAQRTNDKVCGRIAELQKVAHDANPSAVPVSIPIKPTLDCLKNITVGQGRTYNIDLMLRNLDLYLDFETTLDSLKKPPPDWPYPAHDLRARLAEVKSKVKNKKYANDYEFQVELFEKVFAPAHSGHLIFYPDLLVNPWYWSRTASLVSISKDGSALPEIFFRDDILNSVTDASPLSKIDGQDAQKFIEDLVFRAASQDPDAGYNAMFYNKAYVAAHISNGGYFAQGGRTNNIYPGENTTYTFENGTSTTIDNVALLKWDFTGATENFYFINRYAGGGTKLASPIKIPNAPAGYPTPVITTKDGTLAGYYLSGDGLDDVAVLSVLSFTPSSVVEYQAVAETFLADAKRDGKKKLVVDLSANNGGYILSGYDLFRQLFPQTEQVGLTRFRNNAVQDEAVKINQKIVPEGFDPSKGAFEQVRAYERSWDYRHDLDIDGKKFKSAEQKWANHKIGESNYSSLLQWDLNDPYLTTQGPVAFGTEITGYGNRTNFTQPFAAEDIIVLTDGFCASTCFLFSDFMKQAKVKSIAVGGLPNTKPMQAVGGVKGGELVTWDNLYREVYEDAFYLWQAFNQSDPDYVWMDETFLNHREYIGYTATAGVNIRDVVQKDHVEDGLAAQFVREEADCRLFYTKDMIVDVEKVWNKACRRRPWRRMQHG</sequence>
<dbReference type="PANTHER" id="PTHR37049">
    <property type="entry name" value="PEPTIDASE S41 FAMILY PROTEIN"/>
    <property type="match status" value="1"/>
</dbReference>
<dbReference type="InterPro" id="IPR005151">
    <property type="entry name" value="Tail-specific_protease"/>
</dbReference>
<keyword evidence="1" id="KW-0732">Signal</keyword>
<dbReference type="Proteomes" id="UP000799764">
    <property type="component" value="Unassembled WGS sequence"/>
</dbReference>
<feature type="signal peptide" evidence="1">
    <location>
        <begin position="1"/>
        <end position="22"/>
    </location>
</feature>
<dbReference type="Pfam" id="PF03572">
    <property type="entry name" value="Peptidase_S41"/>
    <property type="match status" value="1"/>
</dbReference>
<proteinExistence type="predicted"/>
<feature type="domain" description="Tail specific protease" evidence="2">
    <location>
        <begin position="338"/>
        <end position="542"/>
    </location>
</feature>
<dbReference type="InterPro" id="IPR056186">
    <property type="entry name" value="PDZ_CPAF-rel"/>
</dbReference>
<organism evidence="4 5">
    <name type="scientific">Karstenula rhodostoma CBS 690.94</name>
    <dbReference type="NCBI Taxonomy" id="1392251"/>
    <lineage>
        <taxon>Eukaryota</taxon>
        <taxon>Fungi</taxon>
        <taxon>Dikarya</taxon>
        <taxon>Ascomycota</taxon>
        <taxon>Pezizomycotina</taxon>
        <taxon>Dothideomycetes</taxon>
        <taxon>Pleosporomycetidae</taxon>
        <taxon>Pleosporales</taxon>
        <taxon>Massarineae</taxon>
        <taxon>Didymosphaeriaceae</taxon>
        <taxon>Karstenula</taxon>
    </lineage>
</organism>
<comment type="caution">
    <text evidence="4">The sequence shown here is derived from an EMBL/GenBank/DDBJ whole genome shotgun (WGS) entry which is preliminary data.</text>
</comment>
<evidence type="ECO:0000256" key="1">
    <source>
        <dbReference type="SAM" id="SignalP"/>
    </source>
</evidence>
<evidence type="ECO:0000313" key="4">
    <source>
        <dbReference type="EMBL" id="KAF2441986.1"/>
    </source>
</evidence>
<dbReference type="GO" id="GO:0008236">
    <property type="term" value="F:serine-type peptidase activity"/>
    <property type="evidence" value="ECO:0007669"/>
    <property type="project" value="InterPro"/>
</dbReference>
<dbReference type="InterPro" id="IPR029045">
    <property type="entry name" value="ClpP/crotonase-like_dom_sf"/>
</dbReference>
<dbReference type="PANTHER" id="PTHR37049:SF4">
    <property type="entry name" value="RHODANESE DOMAIN-CONTAINING PROTEIN"/>
    <property type="match status" value="1"/>
</dbReference>
<evidence type="ECO:0000313" key="5">
    <source>
        <dbReference type="Proteomes" id="UP000799764"/>
    </source>
</evidence>
<evidence type="ECO:0000259" key="2">
    <source>
        <dbReference type="Pfam" id="PF03572"/>
    </source>
</evidence>